<accession>A0A5K3FCT7</accession>
<name>A0A5K3FCT7_MESCO</name>
<dbReference type="WBParaSite" id="MCU_007283-RA">
    <property type="protein sequence ID" value="MCU_007283-RA"/>
    <property type="gene ID" value="MCU_007283"/>
</dbReference>
<evidence type="ECO:0000313" key="1">
    <source>
        <dbReference type="WBParaSite" id="MCU_007283-RA"/>
    </source>
</evidence>
<reference evidence="1" key="1">
    <citation type="submission" date="2019-11" db="UniProtKB">
        <authorList>
            <consortium name="WormBaseParasite"/>
        </authorList>
    </citation>
    <scope>IDENTIFICATION</scope>
</reference>
<proteinExistence type="predicted"/>
<protein>
    <submittedName>
        <fullName evidence="1">Ovule protein</fullName>
    </submittedName>
</protein>
<organism evidence="1">
    <name type="scientific">Mesocestoides corti</name>
    <name type="common">Flatworm</name>
    <dbReference type="NCBI Taxonomy" id="53468"/>
    <lineage>
        <taxon>Eukaryota</taxon>
        <taxon>Metazoa</taxon>
        <taxon>Spiralia</taxon>
        <taxon>Lophotrochozoa</taxon>
        <taxon>Platyhelminthes</taxon>
        <taxon>Cestoda</taxon>
        <taxon>Eucestoda</taxon>
        <taxon>Cyclophyllidea</taxon>
        <taxon>Mesocestoididae</taxon>
        <taxon>Mesocestoides</taxon>
    </lineage>
</organism>
<sequence length="99" mass="11137">ISTRRNTSRSSELSSRKGLSHYPLLTHWEAWIAHSTSAKLLLSQGERNWYKMIPLQLPHLVHNSNTAVAMDSACLLPCLQPIFPRCVVIYCAFSSPVTT</sequence>
<dbReference type="AlphaFoldDB" id="A0A5K3FCT7"/>